<dbReference type="Gene3D" id="1.10.260.40">
    <property type="entry name" value="lambda repressor-like DNA-binding domains"/>
    <property type="match status" value="1"/>
</dbReference>
<dbReference type="PANTHER" id="PTHR40661">
    <property type="match status" value="1"/>
</dbReference>
<dbReference type="InterPro" id="IPR015927">
    <property type="entry name" value="Peptidase_S24_S26A/B/C"/>
</dbReference>
<dbReference type="PANTHER" id="PTHR40661:SF3">
    <property type="entry name" value="FELS-1 PROPHAGE TRANSCRIPTIONAL REGULATOR"/>
    <property type="match status" value="1"/>
</dbReference>
<organism evidence="5 6">
    <name type="scientific">Azomonas macrocytogenes</name>
    <name type="common">Azotobacter macrocytogenes</name>
    <dbReference type="NCBI Taxonomy" id="69962"/>
    <lineage>
        <taxon>Bacteria</taxon>
        <taxon>Pseudomonadati</taxon>
        <taxon>Pseudomonadota</taxon>
        <taxon>Gammaproteobacteria</taxon>
        <taxon>Pseudomonadales</taxon>
        <taxon>Pseudomonadaceae</taxon>
        <taxon>Azomonas</taxon>
    </lineage>
</organism>
<dbReference type="PROSITE" id="PS50943">
    <property type="entry name" value="HTH_CROC1"/>
    <property type="match status" value="1"/>
</dbReference>
<dbReference type="GO" id="GO:0003677">
    <property type="term" value="F:DNA binding"/>
    <property type="evidence" value="ECO:0007669"/>
    <property type="project" value="UniProtKB-KW"/>
</dbReference>
<dbReference type="CDD" id="cd00093">
    <property type="entry name" value="HTH_XRE"/>
    <property type="match status" value="1"/>
</dbReference>
<sequence>MDREDFSILKFESQRMSSAYCMLKLSNLSIGRMERHERIAMAIEASGKKKGQIAAECGVANSAVTQWIKGESKSLKLENLYSLSEATGFNAEWLATGNGPERLRQCESNVEPGPPITSPWRAIKIVGTAQMGTEGYWHGLDSAEGYIDLPSRDADAYALRLKGDSMSPAIKSGWIAICEPSHDLVPLEYVMIRLRDGESMVKELLRATDEDVTVQSVNDAYGRRTIPIEQIETMHYVAAIVAPSKIKL</sequence>
<dbReference type="InterPro" id="IPR001387">
    <property type="entry name" value="Cro/C1-type_HTH"/>
</dbReference>
<evidence type="ECO:0000256" key="1">
    <source>
        <dbReference type="ARBA" id="ARBA00023015"/>
    </source>
</evidence>
<dbReference type="SMART" id="SM00530">
    <property type="entry name" value="HTH_XRE"/>
    <property type="match status" value="1"/>
</dbReference>
<dbReference type="AlphaFoldDB" id="A0A839T641"/>
<feature type="domain" description="HTH cro/C1-type" evidence="4">
    <location>
        <begin position="52"/>
        <end position="94"/>
    </location>
</feature>
<reference evidence="5 6" key="1">
    <citation type="submission" date="2020-08" db="EMBL/GenBank/DDBJ databases">
        <title>Genomic Encyclopedia of Type Strains, Phase III (KMG-III): the genomes of soil and plant-associated and newly described type strains.</title>
        <authorList>
            <person name="Whitman W."/>
        </authorList>
    </citation>
    <scope>NUCLEOTIDE SEQUENCE [LARGE SCALE GENOMIC DNA]</scope>
    <source>
        <strain evidence="5 6">CECT 4462</strain>
    </source>
</reference>
<dbReference type="InterPro" id="IPR036286">
    <property type="entry name" value="LexA/Signal_pep-like_sf"/>
</dbReference>
<keyword evidence="1" id="KW-0805">Transcription regulation</keyword>
<proteinExistence type="predicted"/>
<comment type="caution">
    <text evidence="5">The sequence shown here is derived from an EMBL/GenBank/DDBJ whole genome shotgun (WGS) entry which is preliminary data.</text>
</comment>
<dbReference type="InterPro" id="IPR039418">
    <property type="entry name" value="LexA-like"/>
</dbReference>
<gene>
    <name evidence="5" type="ORF">FHR87_002161</name>
</gene>
<dbReference type="Proteomes" id="UP000549250">
    <property type="component" value="Unassembled WGS sequence"/>
</dbReference>
<dbReference type="SUPFAM" id="SSF51306">
    <property type="entry name" value="LexA/Signal peptidase"/>
    <property type="match status" value="1"/>
</dbReference>
<accession>A0A839T641</accession>
<protein>
    <submittedName>
        <fullName evidence="5">Phage repressor protein C with HTH and peptisase S24 domain</fullName>
    </submittedName>
</protein>
<dbReference type="CDD" id="cd06529">
    <property type="entry name" value="S24_LexA-like"/>
    <property type="match status" value="1"/>
</dbReference>
<keyword evidence="3" id="KW-0804">Transcription</keyword>
<evidence type="ECO:0000313" key="5">
    <source>
        <dbReference type="EMBL" id="MBB3103764.1"/>
    </source>
</evidence>
<dbReference type="Gene3D" id="2.10.109.10">
    <property type="entry name" value="Umud Fragment, subunit A"/>
    <property type="match status" value="1"/>
</dbReference>
<evidence type="ECO:0000256" key="2">
    <source>
        <dbReference type="ARBA" id="ARBA00023125"/>
    </source>
</evidence>
<dbReference type="Pfam" id="PF01381">
    <property type="entry name" value="HTH_3"/>
    <property type="match status" value="1"/>
</dbReference>
<evidence type="ECO:0000256" key="3">
    <source>
        <dbReference type="ARBA" id="ARBA00023163"/>
    </source>
</evidence>
<dbReference type="EMBL" id="JACHXI010000009">
    <property type="protein sequence ID" value="MBB3103764.1"/>
    <property type="molecule type" value="Genomic_DNA"/>
</dbReference>
<keyword evidence="2" id="KW-0238">DNA-binding</keyword>
<evidence type="ECO:0000313" key="6">
    <source>
        <dbReference type="Proteomes" id="UP000549250"/>
    </source>
</evidence>
<dbReference type="InterPro" id="IPR010982">
    <property type="entry name" value="Lambda_DNA-bd_dom_sf"/>
</dbReference>
<dbReference type="Pfam" id="PF00717">
    <property type="entry name" value="Peptidase_S24"/>
    <property type="match status" value="1"/>
</dbReference>
<dbReference type="SUPFAM" id="SSF47413">
    <property type="entry name" value="lambda repressor-like DNA-binding domains"/>
    <property type="match status" value="1"/>
</dbReference>
<name>A0A839T641_AZOMA</name>
<keyword evidence="6" id="KW-1185">Reference proteome</keyword>
<evidence type="ECO:0000259" key="4">
    <source>
        <dbReference type="PROSITE" id="PS50943"/>
    </source>
</evidence>